<evidence type="ECO:0000256" key="14">
    <source>
        <dbReference type="ARBA" id="ARBA00049494"/>
    </source>
</evidence>
<dbReference type="NCBIfam" id="NF004160">
    <property type="entry name" value="PRK05627.1-3"/>
    <property type="match status" value="1"/>
</dbReference>
<accession>A0A1E3L484</accession>
<dbReference type="AlphaFoldDB" id="A0A1E3L484"/>
<dbReference type="PATRIC" id="fig|1886670.3.peg.1947"/>
<comment type="caution">
    <text evidence="17">The sequence shown here is derived from an EMBL/GenBank/DDBJ whole genome shotgun (WGS) entry which is preliminary data.</text>
</comment>
<dbReference type="Pfam" id="PF06574">
    <property type="entry name" value="FAD_syn"/>
    <property type="match status" value="1"/>
</dbReference>
<dbReference type="InterPro" id="IPR014729">
    <property type="entry name" value="Rossmann-like_a/b/a_fold"/>
</dbReference>
<dbReference type="GO" id="GO:0009231">
    <property type="term" value="P:riboflavin biosynthetic process"/>
    <property type="evidence" value="ECO:0007669"/>
    <property type="project" value="InterPro"/>
</dbReference>
<dbReference type="STRING" id="1886670.PTI45_01914"/>
<dbReference type="SUPFAM" id="SSF52374">
    <property type="entry name" value="Nucleotidylyl transferase"/>
    <property type="match status" value="1"/>
</dbReference>
<dbReference type="CDD" id="cd02064">
    <property type="entry name" value="FAD_synthetase_N"/>
    <property type="match status" value="1"/>
</dbReference>
<evidence type="ECO:0000256" key="9">
    <source>
        <dbReference type="ARBA" id="ARBA00022777"/>
    </source>
</evidence>
<dbReference type="Gene3D" id="3.40.50.620">
    <property type="entry name" value="HUPs"/>
    <property type="match status" value="1"/>
</dbReference>
<dbReference type="GO" id="GO:0008531">
    <property type="term" value="F:riboflavin kinase activity"/>
    <property type="evidence" value="ECO:0007669"/>
    <property type="project" value="UniProtKB-UniRule"/>
</dbReference>
<dbReference type="FunFam" id="3.40.50.620:FF:000021">
    <property type="entry name" value="Riboflavin biosynthesis protein"/>
    <property type="match status" value="1"/>
</dbReference>
<dbReference type="PANTHER" id="PTHR22749">
    <property type="entry name" value="RIBOFLAVIN KINASE/FMN ADENYLYLTRANSFERASE"/>
    <property type="match status" value="1"/>
</dbReference>
<dbReference type="EC" id="2.7.7.2" evidence="15"/>
<sequence length="318" mass="35252">MNTVHLSYPWPEDVVKHASKPQVLVIGQFDGLHLGHASVIDHGIRLARRLGVPASVMTFNPHPKEVMGKGDYEGYLTPLAMKEELLRAMGVDTLYIAEFNHAFSQVTPQQFYEQMLCPLQVHTVVVGFDFHFGYKGEGNPDLLRTLGENVLSVETVPAFLLEGNKVSSSAIRGALREGNVAHAYKLLGRPYQIRGKVVDGDKRGRTIGFPTANLELDGNYVVPSSGVYAVRVLAEGAWRAGVMNIGYKPTFQTGETRPSFEAHILDFQGDLYGQHLAVELIDYIRPEQKFSGIEELVTQIRKDADGARLLLSNLDYES</sequence>
<organism evidence="17 18">
    <name type="scientific">Paenibacillus nuruki</name>
    <dbReference type="NCBI Taxonomy" id="1886670"/>
    <lineage>
        <taxon>Bacteria</taxon>
        <taxon>Bacillati</taxon>
        <taxon>Bacillota</taxon>
        <taxon>Bacilli</taxon>
        <taxon>Bacillales</taxon>
        <taxon>Paenibacillaceae</taxon>
        <taxon>Paenibacillus</taxon>
    </lineage>
</organism>
<dbReference type="InterPro" id="IPR023468">
    <property type="entry name" value="Riboflavin_kinase"/>
</dbReference>
<dbReference type="NCBIfam" id="NF004162">
    <property type="entry name" value="PRK05627.1-5"/>
    <property type="match status" value="1"/>
</dbReference>
<comment type="catalytic activity">
    <reaction evidence="13 15">
        <text>riboflavin + ATP = FMN + ADP + H(+)</text>
        <dbReference type="Rhea" id="RHEA:14357"/>
        <dbReference type="ChEBI" id="CHEBI:15378"/>
        <dbReference type="ChEBI" id="CHEBI:30616"/>
        <dbReference type="ChEBI" id="CHEBI:57986"/>
        <dbReference type="ChEBI" id="CHEBI:58210"/>
        <dbReference type="ChEBI" id="CHEBI:456216"/>
        <dbReference type="EC" id="2.7.1.26"/>
    </reaction>
</comment>
<dbReference type="InterPro" id="IPR023465">
    <property type="entry name" value="Riboflavin_kinase_dom_sf"/>
</dbReference>
<dbReference type="RefSeq" id="WP_069327335.1">
    <property type="nucleotide sequence ID" value="NZ_MDER01000035.1"/>
</dbReference>
<proteinExistence type="inferred from homology"/>
<evidence type="ECO:0000313" key="17">
    <source>
        <dbReference type="EMBL" id="ODP28619.1"/>
    </source>
</evidence>
<dbReference type="GO" id="GO:0005524">
    <property type="term" value="F:ATP binding"/>
    <property type="evidence" value="ECO:0007669"/>
    <property type="project" value="UniProtKB-UniRule"/>
</dbReference>
<comment type="function">
    <text evidence="1">Catalyzes the phosphorylation of riboflavin to FMN followed by the adenylation of FMN to FAD.</text>
</comment>
<keyword evidence="18" id="KW-1185">Reference proteome</keyword>
<keyword evidence="8 15" id="KW-0547">Nucleotide-binding</keyword>
<comment type="pathway">
    <text evidence="2 15">Cofactor biosynthesis; FAD biosynthesis; FAD from FMN: step 1/1.</text>
</comment>
<keyword evidence="6 15" id="KW-0808">Transferase</keyword>
<dbReference type="FunFam" id="2.40.30.30:FF:000003">
    <property type="entry name" value="Riboflavin biosynthesis protein"/>
    <property type="match status" value="1"/>
</dbReference>
<dbReference type="EMBL" id="MDER01000035">
    <property type="protein sequence ID" value="ODP28619.1"/>
    <property type="molecule type" value="Genomic_DNA"/>
</dbReference>
<keyword evidence="11 15" id="KW-0067">ATP-binding</keyword>
<evidence type="ECO:0000313" key="18">
    <source>
        <dbReference type="Proteomes" id="UP000094578"/>
    </source>
</evidence>
<evidence type="ECO:0000256" key="2">
    <source>
        <dbReference type="ARBA" id="ARBA00004726"/>
    </source>
</evidence>
<comment type="pathway">
    <text evidence="3 15">Cofactor biosynthesis; FMN biosynthesis; FMN from riboflavin (ATP route): step 1/1.</text>
</comment>
<dbReference type="Proteomes" id="UP000094578">
    <property type="component" value="Unassembled WGS sequence"/>
</dbReference>
<dbReference type="InterPro" id="IPR002606">
    <property type="entry name" value="Riboflavin_kinase_bac"/>
</dbReference>
<evidence type="ECO:0000256" key="13">
    <source>
        <dbReference type="ARBA" id="ARBA00047880"/>
    </source>
</evidence>
<evidence type="ECO:0000256" key="3">
    <source>
        <dbReference type="ARBA" id="ARBA00005201"/>
    </source>
</evidence>
<comment type="catalytic activity">
    <reaction evidence="14 15">
        <text>FMN + ATP + H(+) = FAD + diphosphate</text>
        <dbReference type="Rhea" id="RHEA:17237"/>
        <dbReference type="ChEBI" id="CHEBI:15378"/>
        <dbReference type="ChEBI" id="CHEBI:30616"/>
        <dbReference type="ChEBI" id="CHEBI:33019"/>
        <dbReference type="ChEBI" id="CHEBI:57692"/>
        <dbReference type="ChEBI" id="CHEBI:58210"/>
        <dbReference type="EC" id="2.7.7.2"/>
    </reaction>
</comment>
<keyword evidence="10 15" id="KW-0274">FAD</keyword>
<evidence type="ECO:0000256" key="15">
    <source>
        <dbReference type="PIRNR" id="PIRNR004491"/>
    </source>
</evidence>
<dbReference type="GO" id="GO:0006747">
    <property type="term" value="P:FAD biosynthetic process"/>
    <property type="evidence" value="ECO:0007669"/>
    <property type="project" value="UniProtKB-UniRule"/>
</dbReference>
<comment type="similarity">
    <text evidence="15">Belongs to the ribF family.</text>
</comment>
<keyword evidence="5 15" id="KW-0288">FMN</keyword>
<evidence type="ECO:0000256" key="10">
    <source>
        <dbReference type="ARBA" id="ARBA00022827"/>
    </source>
</evidence>
<dbReference type="SUPFAM" id="SSF82114">
    <property type="entry name" value="Riboflavin kinase-like"/>
    <property type="match status" value="1"/>
</dbReference>
<evidence type="ECO:0000256" key="6">
    <source>
        <dbReference type="ARBA" id="ARBA00022679"/>
    </source>
</evidence>
<dbReference type="InterPro" id="IPR015864">
    <property type="entry name" value="FAD_synthase"/>
</dbReference>
<evidence type="ECO:0000256" key="7">
    <source>
        <dbReference type="ARBA" id="ARBA00022695"/>
    </source>
</evidence>
<evidence type="ECO:0000256" key="12">
    <source>
        <dbReference type="ARBA" id="ARBA00023268"/>
    </source>
</evidence>
<reference evidence="17 18" key="1">
    <citation type="submission" date="2016-08" db="EMBL/GenBank/DDBJ databases">
        <title>Genome sequencing of Paenibacillus sp. TI45-13ar, isolated from Korean traditional nuruk.</title>
        <authorList>
            <person name="Kim S.-J."/>
        </authorList>
    </citation>
    <scope>NUCLEOTIDE SEQUENCE [LARGE SCALE GENOMIC DNA]</scope>
    <source>
        <strain evidence="17 18">TI45-13ar</strain>
    </source>
</reference>
<dbReference type="GO" id="GO:0009398">
    <property type="term" value="P:FMN biosynthetic process"/>
    <property type="evidence" value="ECO:0007669"/>
    <property type="project" value="UniProtKB-UniRule"/>
</dbReference>
<dbReference type="SMART" id="SM00904">
    <property type="entry name" value="Flavokinase"/>
    <property type="match status" value="1"/>
</dbReference>
<keyword evidence="4 15" id="KW-0285">Flavoprotein</keyword>
<dbReference type="NCBIfam" id="TIGR00083">
    <property type="entry name" value="ribF"/>
    <property type="match status" value="1"/>
</dbReference>
<dbReference type="PANTHER" id="PTHR22749:SF6">
    <property type="entry name" value="RIBOFLAVIN KINASE"/>
    <property type="match status" value="1"/>
</dbReference>
<dbReference type="GO" id="GO:0003919">
    <property type="term" value="F:FMN adenylyltransferase activity"/>
    <property type="evidence" value="ECO:0007669"/>
    <property type="project" value="UniProtKB-UniRule"/>
</dbReference>
<dbReference type="PIRSF" id="PIRSF004491">
    <property type="entry name" value="FAD_Synth"/>
    <property type="match status" value="1"/>
</dbReference>
<evidence type="ECO:0000256" key="8">
    <source>
        <dbReference type="ARBA" id="ARBA00022741"/>
    </source>
</evidence>
<dbReference type="EC" id="2.7.1.26" evidence="15"/>
<evidence type="ECO:0000256" key="4">
    <source>
        <dbReference type="ARBA" id="ARBA00022630"/>
    </source>
</evidence>
<dbReference type="UniPathway" id="UPA00276">
    <property type="reaction ID" value="UER00406"/>
</dbReference>
<dbReference type="Gene3D" id="2.40.30.30">
    <property type="entry name" value="Riboflavin kinase-like"/>
    <property type="match status" value="1"/>
</dbReference>
<keyword evidence="9 15" id="KW-0418">Kinase</keyword>
<evidence type="ECO:0000256" key="11">
    <source>
        <dbReference type="ARBA" id="ARBA00022840"/>
    </source>
</evidence>
<dbReference type="UniPathway" id="UPA00277">
    <property type="reaction ID" value="UER00407"/>
</dbReference>
<keyword evidence="12" id="KW-0511">Multifunctional enzyme</keyword>
<evidence type="ECO:0000256" key="1">
    <source>
        <dbReference type="ARBA" id="ARBA00002121"/>
    </source>
</evidence>
<gene>
    <name evidence="17" type="primary">ribF</name>
    <name evidence="17" type="ORF">PTI45_01914</name>
</gene>
<dbReference type="InterPro" id="IPR015865">
    <property type="entry name" value="Riboflavin_kinase_bac/euk"/>
</dbReference>
<name>A0A1E3L484_9BACL</name>
<evidence type="ECO:0000256" key="5">
    <source>
        <dbReference type="ARBA" id="ARBA00022643"/>
    </source>
</evidence>
<keyword evidence="7 15" id="KW-0548">Nucleotidyltransferase</keyword>
<protein>
    <recommendedName>
        <fullName evidence="15">Riboflavin biosynthesis protein</fullName>
    </recommendedName>
    <domain>
        <recommendedName>
            <fullName evidence="15">Riboflavin kinase</fullName>
            <ecNumber evidence="15">2.7.1.26</ecNumber>
        </recommendedName>
        <alternativeName>
            <fullName evidence="15">Flavokinase</fullName>
        </alternativeName>
    </domain>
    <domain>
        <recommendedName>
            <fullName evidence="15">FMN adenylyltransferase</fullName>
            <ecNumber evidence="15">2.7.7.2</ecNumber>
        </recommendedName>
        <alternativeName>
            <fullName evidence="15">FAD pyrophosphorylase</fullName>
        </alternativeName>
        <alternativeName>
            <fullName evidence="15">FAD synthase</fullName>
        </alternativeName>
    </domain>
</protein>
<evidence type="ECO:0000259" key="16">
    <source>
        <dbReference type="SMART" id="SM00904"/>
    </source>
</evidence>
<feature type="domain" description="Riboflavin kinase" evidence="16">
    <location>
        <begin position="186"/>
        <end position="312"/>
    </location>
</feature>
<dbReference type="Pfam" id="PF01687">
    <property type="entry name" value="Flavokinase"/>
    <property type="match status" value="1"/>
</dbReference>